<evidence type="ECO:0000256" key="1">
    <source>
        <dbReference type="SAM" id="Coils"/>
    </source>
</evidence>
<feature type="coiled-coil region" evidence="1">
    <location>
        <begin position="223"/>
        <end position="283"/>
    </location>
</feature>
<accession>A0AAV1IG60</accession>
<evidence type="ECO:0000313" key="4">
    <source>
        <dbReference type="Proteomes" id="UP001314263"/>
    </source>
</evidence>
<dbReference type="Proteomes" id="UP001314263">
    <property type="component" value="Unassembled WGS sequence"/>
</dbReference>
<proteinExistence type="predicted"/>
<dbReference type="EMBL" id="CAUYUE010000013">
    <property type="protein sequence ID" value="CAK0785801.1"/>
    <property type="molecule type" value="Genomic_DNA"/>
</dbReference>
<keyword evidence="1" id="KW-0175">Coiled coil</keyword>
<evidence type="ECO:0000256" key="2">
    <source>
        <dbReference type="SAM" id="MobiDB-lite"/>
    </source>
</evidence>
<gene>
    <name evidence="3" type="ORF">CVIRNUC_009012</name>
</gene>
<name>A0AAV1IG60_9CHLO</name>
<organism evidence="3 4">
    <name type="scientific">Coccomyxa viridis</name>
    <dbReference type="NCBI Taxonomy" id="1274662"/>
    <lineage>
        <taxon>Eukaryota</taxon>
        <taxon>Viridiplantae</taxon>
        <taxon>Chlorophyta</taxon>
        <taxon>core chlorophytes</taxon>
        <taxon>Trebouxiophyceae</taxon>
        <taxon>Trebouxiophyceae incertae sedis</taxon>
        <taxon>Coccomyxaceae</taxon>
        <taxon>Coccomyxa</taxon>
    </lineage>
</organism>
<feature type="region of interest" description="Disordered" evidence="2">
    <location>
        <begin position="321"/>
        <end position="342"/>
    </location>
</feature>
<dbReference type="AlphaFoldDB" id="A0AAV1IG60"/>
<keyword evidence="4" id="KW-1185">Reference proteome</keyword>
<evidence type="ECO:0000313" key="3">
    <source>
        <dbReference type="EMBL" id="CAK0785801.1"/>
    </source>
</evidence>
<sequence length="370" mass="40867">MSRLVNTLDRVTWLLERVNELAHGEVLCLSKATLDCSSAVAQDFALIRPILDTLLLSRVSPVPRMDSFSRTLSAPLEATVDSALDEAAVVKEAKPLQSARFNTYTKAGIDPVEAFALLSSTDASNYFDMVLACGLRSGTESKVAAELFVKEMWYSGLCLDLKNLRLSPRLLARLAHQVAGKQELHRVTKQLLPDLCQGVSPDGLLQKIVRAKREMRKGMLSGYMQALDESEGLQDTIARLTARMGVEPSTLRSDTGLTIPLHVRQYLQKLEAYSRDRKRLSELEMQIVVLRALGAKDPKDDINFDPSRPMLPRILEQLREEAEENEAPNKPRRASGLAKMASSPCTFGPDGRAPLPGHLTAALRGLSIEH</sequence>
<protein>
    <submittedName>
        <fullName evidence="3">Uncharacterized protein</fullName>
    </submittedName>
</protein>
<comment type="caution">
    <text evidence="3">The sequence shown here is derived from an EMBL/GenBank/DDBJ whole genome shotgun (WGS) entry which is preliminary data.</text>
</comment>
<reference evidence="3 4" key="1">
    <citation type="submission" date="2023-10" db="EMBL/GenBank/DDBJ databases">
        <authorList>
            <person name="Maclean D."/>
            <person name="Macfadyen A."/>
        </authorList>
    </citation>
    <scope>NUCLEOTIDE SEQUENCE [LARGE SCALE GENOMIC DNA]</scope>
</reference>